<sequence>MNDIDGIFNRLFSSLKIYNDAEFCREYDVKPATFSNWRTRNSIPYELIFKIIKNKNLSSDYVFMGKENTQNVDIDGYCVKILSNNASAGTDSDIEGINVTDTSKIMCIPKNLFKTPKNEKNLRAVLVKGNSMQPKLNSGDWVIIDISSKFNGDDLYVINFRNIFMVKMLQIKPNGNFFIKSLNPSFDSFEITEETQEIFNIVGRVVKIIS</sequence>
<dbReference type="Gene3D" id="2.10.109.10">
    <property type="entry name" value="Umud Fragment, subunit A"/>
    <property type="match status" value="1"/>
</dbReference>
<dbReference type="PANTHER" id="PTHR40661:SF3">
    <property type="entry name" value="FELS-1 PROPHAGE TRANSCRIPTIONAL REGULATOR"/>
    <property type="match status" value="1"/>
</dbReference>
<dbReference type="GO" id="GO:0003677">
    <property type="term" value="F:DNA binding"/>
    <property type="evidence" value="ECO:0007669"/>
    <property type="project" value="UniProtKB-KW"/>
</dbReference>
<dbReference type="SUPFAM" id="SSF51306">
    <property type="entry name" value="LexA/Signal peptidase"/>
    <property type="match status" value="1"/>
</dbReference>
<accession>A0A2I1N975</accession>
<dbReference type="InterPro" id="IPR015927">
    <property type="entry name" value="Peptidase_S24_S26A/B/C"/>
</dbReference>
<proteinExistence type="predicted"/>
<evidence type="ECO:0000313" key="6">
    <source>
        <dbReference type="EMBL" id="PKZ28921.1"/>
    </source>
</evidence>
<evidence type="ECO:0000256" key="2">
    <source>
        <dbReference type="ARBA" id="ARBA00023125"/>
    </source>
</evidence>
<evidence type="ECO:0000259" key="4">
    <source>
        <dbReference type="Pfam" id="PF00717"/>
    </source>
</evidence>
<dbReference type="EMBL" id="PKHU01000005">
    <property type="protein sequence ID" value="PKZ28921.1"/>
    <property type="molecule type" value="Genomic_DNA"/>
</dbReference>
<evidence type="ECO:0000256" key="1">
    <source>
        <dbReference type="ARBA" id="ARBA00023015"/>
    </source>
</evidence>
<keyword evidence="3" id="KW-0804">Transcription</keyword>
<evidence type="ECO:0000256" key="3">
    <source>
        <dbReference type="ARBA" id="ARBA00023163"/>
    </source>
</evidence>
<dbReference type="GO" id="GO:0045892">
    <property type="term" value="P:negative regulation of DNA-templated transcription"/>
    <property type="evidence" value="ECO:0007669"/>
    <property type="project" value="InterPro"/>
</dbReference>
<dbReference type="AlphaFoldDB" id="A0A2I1N975"/>
<dbReference type="Pfam" id="PF00717">
    <property type="entry name" value="Peptidase_S24"/>
    <property type="match status" value="1"/>
</dbReference>
<dbReference type="InterPro" id="IPR039418">
    <property type="entry name" value="LexA-like"/>
</dbReference>
<evidence type="ECO:0000313" key="7">
    <source>
        <dbReference type="Proteomes" id="UP000234639"/>
    </source>
</evidence>
<dbReference type="PANTHER" id="PTHR40661">
    <property type="match status" value="1"/>
</dbReference>
<feature type="domain" description="Bacteriophage CI repressor N-terminal" evidence="5">
    <location>
        <begin position="7"/>
        <end position="69"/>
    </location>
</feature>
<dbReference type="Pfam" id="PF07022">
    <property type="entry name" value="Phage_CI_repr"/>
    <property type="match status" value="1"/>
</dbReference>
<dbReference type="InterPro" id="IPR010744">
    <property type="entry name" value="Phage_CI_N"/>
</dbReference>
<dbReference type="Proteomes" id="UP000234639">
    <property type="component" value="Unassembled WGS sequence"/>
</dbReference>
<organism evidence="6 7">
    <name type="scientific">Campylobacter ureolyticus</name>
    <dbReference type="NCBI Taxonomy" id="827"/>
    <lineage>
        <taxon>Bacteria</taxon>
        <taxon>Pseudomonadati</taxon>
        <taxon>Campylobacterota</taxon>
        <taxon>Epsilonproteobacteria</taxon>
        <taxon>Campylobacterales</taxon>
        <taxon>Campylobacteraceae</taxon>
        <taxon>Campylobacter</taxon>
    </lineage>
</organism>
<dbReference type="RefSeq" id="WP_101637334.1">
    <property type="nucleotide sequence ID" value="NZ_PKHU01000005.1"/>
</dbReference>
<dbReference type="InterPro" id="IPR036286">
    <property type="entry name" value="LexA/Signal_pep-like_sf"/>
</dbReference>
<reference evidence="6 7" key="1">
    <citation type="submission" date="2017-12" db="EMBL/GenBank/DDBJ databases">
        <title>Phylogenetic diversity of female urinary microbiome.</title>
        <authorList>
            <person name="Thomas-White K."/>
            <person name="Wolfe A.J."/>
        </authorList>
    </citation>
    <scope>NUCLEOTIDE SEQUENCE [LARGE SCALE GENOMIC DNA]</scope>
    <source>
        <strain evidence="6 7">UMB0112</strain>
    </source>
</reference>
<keyword evidence="1" id="KW-0805">Transcription regulation</keyword>
<keyword evidence="2" id="KW-0238">DNA-binding</keyword>
<comment type="caution">
    <text evidence="6">The sequence shown here is derived from an EMBL/GenBank/DDBJ whole genome shotgun (WGS) entry which is preliminary data.</text>
</comment>
<dbReference type="InterPro" id="IPR010982">
    <property type="entry name" value="Lambda_DNA-bd_dom_sf"/>
</dbReference>
<name>A0A2I1N975_9BACT</name>
<protein>
    <submittedName>
        <fullName evidence="6">Peptidase S24</fullName>
    </submittedName>
</protein>
<evidence type="ECO:0000259" key="5">
    <source>
        <dbReference type="Pfam" id="PF07022"/>
    </source>
</evidence>
<dbReference type="Gene3D" id="1.10.260.40">
    <property type="entry name" value="lambda repressor-like DNA-binding domains"/>
    <property type="match status" value="1"/>
</dbReference>
<gene>
    <name evidence="6" type="ORF">CYJ41_05665</name>
</gene>
<dbReference type="CDD" id="cd06529">
    <property type="entry name" value="S24_LexA-like"/>
    <property type="match status" value="1"/>
</dbReference>
<feature type="domain" description="Peptidase S24/S26A/S26B/S26C" evidence="4">
    <location>
        <begin position="100"/>
        <end position="206"/>
    </location>
</feature>